<proteinExistence type="predicted"/>
<dbReference type="EMBL" id="CP069280">
    <property type="protein sequence ID" value="QRI51988.1"/>
    <property type="molecule type" value="Genomic_DNA"/>
</dbReference>
<accession>A0ABD7CFW2</accession>
<dbReference type="AlphaFoldDB" id="A0ABD7CFW2"/>
<gene>
    <name evidence="1" type="ORF">JQS73_11025</name>
</gene>
<evidence type="ECO:0000313" key="1">
    <source>
        <dbReference type="EMBL" id="QRI51988.1"/>
    </source>
</evidence>
<evidence type="ECO:0000313" key="2">
    <source>
        <dbReference type="Proteomes" id="UP000663464"/>
    </source>
</evidence>
<protein>
    <submittedName>
        <fullName evidence="1">Uncharacterized protein</fullName>
    </submittedName>
</protein>
<sequence>MKIENGCLSIDNHNLEHIQADINDGFSPIEALINELDLAGLDVEDVKNIQLNGEQLSQLEYVETYSKIVTDFWNNK</sequence>
<organism evidence="1 2">
    <name type="scientific">Clostridium botulinum</name>
    <dbReference type="NCBI Taxonomy" id="1491"/>
    <lineage>
        <taxon>Bacteria</taxon>
        <taxon>Bacillati</taxon>
        <taxon>Bacillota</taxon>
        <taxon>Clostridia</taxon>
        <taxon>Eubacteriales</taxon>
        <taxon>Clostridiaceae</taxon>
        <taxon>Clostridium</taxon>
    </lineage>
</organism>
<dbReference type="RefSeq" id="WP_047402767.1">
    <property type="nucleotide sequence ID" value="NZ_CP069280.1"/>
</dbReference>
<name>A0ABD7CFW2_CLOBO</name>
<dbReference type="Proteomes" id="UP000663464">
    <property type="component" value="Chromosome"/>
</dbReference>
<reference evidence="1 2" key="1">
    <citation type="journal article" date="2014" name="J. Infect. Dis.">
        <title>Molecular characterization of a novel botulinum neurotoxin type H gene.</title>
        <authorList>
            <person name="Dover N."/>
            <person name="Barash J.R."/>
            <person name="Hill K.K."/>
            <person name="Xie G."/>
            <person name="Arnon S.S."/>
        </authorList>
    </citation>
    <scope>NUCLEOTIDE SEQUENCE [LARGE SCALE GENOMIC DNA]</scope>
    <source>
        <strain evidence="1 2">IBCA10-7060</strain>
    </source>
</reference>